<keyword evidence="5 10" id="KW-0472">Membrane</keyword>
<comment type="subcellular location">
    <subcellularLocation>
        <location evidence="1">Cell membrane</location>
    </subcellularLocation>
</comment>
<comment type="function">
    <text evidence="6">Catalyzes the glycosylation of 4,4'-diaponeurosporenoate, i.e. the esterification of glucose at the C1'' position with the carboxyl group of 4,4'-diaponeurosporenic acid, to form glycosyl-4,4'-diaponeurosporenoate. This is a step in the biosynthesis of staphyloxanthin, an orange pigment present in most staphylococci strains.</text>
</comment>
<keyword evidence="4 12" id="KW-0808">Transferase</keyword>
<evidence type="ECO:0000313" key="13">
    <source>
        <dbReference type="Proteomes" id="UP000281955"/>
    </source>
</evidence>
<dbReference type="GO" id="GO:0016757">
    <property type="term" value="F:glycosyltransferase activity"/>
    <property type="evidence" value="ECO:0007669"/>
    <property type="project" value="UniProtKB-KW"/>
</dbReference>
<protein>
    <recommendedName>
        <fullName evidence="9">4,4'-diaponeurosporenoate glycosyltransferase</fullName>
    </recommendedName>
</protein>
<keyword evidence="3" id="KW-0328">Glycosyltransferase</keyword>
<evidence type="ECO:0000256" key="9">
    <source>
        <dbReference type="ARBA" id="ARBA00040345"/>
    </source>
</evidence>
<evidence type="ECO:0000256" key="8">
    <source>
        <dbReference type="ARBA" id="ARBA00038120"/>
    </source>
</evidence>
<accession>A0A420XM45</accession>
<dbReference type="GO" id="GO:0005886">
    <property type="term" value="C:plasma membrane"/>
    <property type="evidence" value="ECO:0007669"/>
    <property type="project" value="UniProtKB-SubCell"/>
</dbReference>
<keyword evidence="2" id="KW-1003">Cell membrane</keyword>
<proteinExistence type="inferred from homology"/>
<dbReference type="Pfam" id="PF00535">
    <property type="entry name" value="Glycos_transf_2"/>
    <property type="match status" value="1"/>
</dbReference>
<dbReference type="SUPFAM" id="SSF53448">
    <property type="entry name" value="Nucleotide-diphospho-sugar transferases"/>
    <property type="match status" value="1"/>
</dbReference>
<evidence type="ECO:0000256" key="6">
    <source>
        <dbReference type="ARBA" id="ARBA00037281"/>
    </source>
</evidence>
<feature type="domain" description="Glycosyltransferase 2-like" evidence="11">
    <location>
        <begin position="5"/>
        <end position="170"/>
    </location>
</feature>
<evidence type="ECO:0000256" key="4">
    <source>
        <dbReference type="ARBA" id="ARBA00022679"/>
    </source>
</evidence>
<dbReference type="PANTHER" id="PTHR43646">
    <property type="entry name" value="GLYCOSYLTRANSFERASE"/>
    <property type="match status" value="1"/>
</dbReference>
<comment type="pathway">
    <text evidence="7">Carotenoid biosynthesis; staphyloxanthin biosynthesis; staphyloxanthin from farnesyl diphosphate: step 4/5.</text>
</comment>
<evidence type="ECO:0000259" key="11">
    <source>
        <dbReference type="Pfam" id="PF00535"/>
    </source>
</evidence>
<dbReference type="InParanoid" id="A0A420XM45"/>
<evidence type="ECO:0000256" key="3">
    <source>
        <dbReference type="ARBA" id="ARBA00022676"/>
    </source>
</evidence>
<dbReference type="InterPro" id="IPR001173">
    <property type="entry name" value="Glyco_trans_2-like"/>
</dbReference>
<name>A0A420XM45_9ACTN</name>
<keyword evidence="10" id="KW-1133">Transmembrane helix</keyword>
<organism evidence="12 13">
    <name type="scientific">Motilibacter peucedani</name>
    <dbReference type="NCBI Taxonomy" id="598650"/>
    <lineage>
        <taxon>Bacteria</taxon>
        <taxon>Bacillati</taxon>
        <taxon>Actinomycetota</taxon>
        <taxon>Actinomycetes</taxon>
        <taxon>Motilibacterales</taxon>
        <taxon>Motilibacteraceae</taxon>
        <taxon>Motilibacter</taxon>
    </lineage>
</organism>
<dbReference type="CDD" id="cd02525">
    <property type="entry name" value="Succinoglycan_BP_ExoA"/>
    <property type="match status" value="1"/>
</dbReference>
<evidence type="ECO:0000256" key="2">
    <source>
        <dbReference type="ARBA" id="ARBA00022475"/>
    </source>
</evidence>
<evidence type="ECO:0000313" key="12">
    <source>
        <dbReference type="EMBL" id="RKS71486.1"/>
    </source>
</evidence>
<sequence length="341" mass="36067">MPAVSVVMPVLNEERHLRTAVRHVLEQDYPGEIELVLALGPSKDRTDAIAAELASADARIRTVRNPSGRTPAGLNAGIAAASHDVVVRVDGHGMLGPGYIATAVELLQATGADNVGGVMAAEGETAFQQAVARAMTTWLGVGGARFHTGGQAGPADTVYLGVFRRATLERLGGYDESFQRAQDWELNHRIREAGGLVWFSPELRVSYRPRADVEALARQYFHYGRWRRVVMRRHSGTASPRYLAAPAVLVAVSAGTVVGILVHPVGFALPLGYAAALVGGAALTGRGLPPRALALLPVVYATMHLAWGAGFLTSPRSLVPPRWEPYPRRTGAAGSAAPGGA</sequence>
<reference evidence="12 13" key="1">
    <citation type="submission" date="2018-10" db="EMBL/GenBank/DDBJ databases">
        <title>Genomic Encyclopedia of Archaeal and Bacterial Type Strains, Phase II (KMG-II): from individual species to whole genera.</title>
        <authorList>
            <person name="Goeker M."/>
        </authorList>
    </citation>
    <scope>NUCLEOTIDE SEQUENCE [LARGE SCALE GENOMIC DNA]</scope>
    <source>
        <strain evidence="12 13">RP-AC37</strain>
    </source>
</reference>
<comment type="caution">
    <text evidence="12">The sequence shown here is derived from an EMBL/GenBank/DDBJ whole genome shotgun (WGS) entry which is preliminary data.</text>
</comment>
<dbReference type="InterPro" id="IPR029044">
    <property type="entry name" value="Nucleotide-diphossugar_trans"/>
</dbReference>
<feature type="transmembrane region" description="Helical" evidence="10">
    <location>
        <begin position="292"/>
        <end position="312"/>
    </location>
</feature>
<dbReference type="Gene3D" id="3.90.550.10">
    <property type="entry name" value="Spore Coat Polysaccharide Biosynthesis Protein SpsA, Chain A"/>
    <property type="match status" value="1"/>
</dbReference>
<keyword evidence="10" id="KW-0812">Transmembrane</keyword>
<dbReference type="PANTHER" id="PTHR43646:SF2">
    <property type="entry name" value="GLYCOSYLTRANSFERASE 2-LIKE DOMAIN-CONTAINING PROTEIN"/>
    <property type="match status" value="1"/>
</dbReference>
<feature type="transmembrane region" description="Helical" evidence="10">
    <location>
        <begin position="242"/>
        <end position="261"/>
    </location>
</feature>
<evidence type="ECO:0000256" key="1">
    <source>
        <dbReference type="ARBA" id="ARBA00004236"/>
    </source>
</evidence>
<dbReference type="AlphaFoldDB" id="A0A420XM45"/>
<evidence type="ECO:0000256" key="10">
    <source>
        <dbReference type="SAM" id="Phobius"/>
    </source>
</evidence>
<keyword evidence="13" id="KW-1185">Reference proteome</keyword>
<dbReference type="EMBL" id="RBWV01000014">
    <property type="protein sequence ID" value="RKS71486.1"/>
    <property type="molecule type" value="Genomic_DNA"/>
</dbReference>
<dbReference type="Proteomes" id="UP000281955">
    <property type="component" value="Unassembled WGS sequence"/>
</dbReference>
<gene>
    <name evidence="12" type="ORF">CLV35_3284</name>
</gene>
<evidence type="ECO:0000256" key="5">
    <source>
        <dbReference type="ARBA" id="ARBA00023136"/>
    </source>
</evidence>
<feature type="transmembrane region" description="Helical" evidence="10">
    <location>
        <begin position="267"/>
        <end position="285"/>
    </location>
</feature>
<comment type="similarity">
    <text evidence="8">Belongs to the glycosyltransferase 2 family. CrtQ subfamily.</text>
</comment>
<evidence type="ECO:0000256" key="7">
    <source>
        <dbReference type="ARBA" id="ARBA00037904"/>
    </source>
</evidence>